<dbReference type="SUPFAM" id="SSF54236">
    <property type="entry name" value="Ubiquitin-like"/>
    <property type="match status" value="1"/>
</dbReference>
<name>A0A094ZFX2_SCHHA</name>
<dbReference type="CDD" id="cd14062">
    <property type="entry name" value="STKc_Raf"/>
    <property type="match status" value="1"/>
</dbReference>
<dbReference type="Pfam" id="PF07714">
    <property type="entry name" value="PK_Tyr_Ser-Thr"/>
    <property type="match status" value="1"/>
</dbReference>
<keyword evidence="6 10" id="KW-0547">Nucleotide-binding</keyword>
<keyword evidence="7 15" id="KW-0418">Kinase</keyword>
<evidence type="ECO:0000259" key="13">
    <source>
        <dbReference type="PROSITE" id="PS50081"/>
    </source>
</evidence>
<dbReference type="PROSITE" id="PS50011">
    <property type="entry name" value="PROTEIN_KINASE_DOM"/>
    <property type="match status" value="1"/>
</dbReference>
<dbReference type="Gene3D" id="1.10.510.10">
    <property type="entry name" value="Transferase(Phosphotransferase) domain 1"/>
    <property type="match status" value="1"/>
</dbReference>
<keyword evidence="8" id="KW-0862">Zinc</keyword>
<dbReference type="SUPFAM" id="SSF57889">
    <property type="entry name" value="Cysteine-rich domain"/>
    <property type="match status" value="1"/>
</dbReference>
<evidence type="ECO:0000256" key="5">
    <source>
        <dbReference type="ARBA" id="ARBA00022723"/>
    </source>
</evidence>
<evidence type="ECO:0000256" key="8">
    <source>
        <dbReference type="ARBA" id="ARBA00022833"/>
    </source>
</evidence>
<evidence type="ECO:0000256" key="7">
    <source>
        <dbReference type="ARBA" id="ARBA00022777"/>
    </source>
</evidence>
<evidence type="ECO:0000259" key="12">
    <source>
        <dbReference type="PROSITE" id="PS50011"/>
    </source>
</evidence>
<dbReference type="InterPro" id="IPR003116">
    <property type="entry name" value="RBD_dom"/>
</dbReference>
<keyword evidence="5" id="KW-0479">Metal-binding</keyword>
<dbReference type="GO" id="GO:0005829">
    <property type="term" value="C:cytosol"/>
    <property type="evidence" value="ECO:0007669"/>
    <property type="project" value="TreeGrafter"/>
</dbReference>
<evidence type="ECO:0000259" key="14">
    <source>
        <dbReference type="PROSITE" id="PS50898"/>
    </source>
</evidence>
<evidence type="ECO:0000256" key="9">
    <source>
        <dbReference type="ARBA" id="ARBA00022840"/>
    </source>
</evidence>
<dbReference type="PANTHER" id="PTHR44329:SF262">
    <property type="entry name" value="RAF HOMOLOG SERINE_THREONINE-PROTEIN KINASE RAF"/>
    <property type="match status" value="1"/>
</dbReference>
<dbReference type="CDD" id="cd01816">
    <property type="entry name" value="RBD_RAF"/>
    <property type="match status" value="1"/>
</dbReference>
<dbReference type="InterPro" id="IPR029071">
    <property type="entry name" value="Ubiquitin-like_domsf"/>
</dbReference>
<dbReference type="GO" id="GO:0005524">
    <property type="term" value="F:ATP binding"/>
    <property type="evidence" value="ECO:0007669"/>
    <property type="project" value="UniProtKB-UniRule"/>
</dbReference>
<dbReference type="EMBL" id="KL250544">
    <property type="protein sequence ID" value="KGB33370.1"/>
    <property type="molecule type" value="Genomic_DNA"/>
</dbReference>
<dbReference type="Gene3D" id="3.30.200.20">
    <property type="entry name" value="Phosphorylase Kinase, domain 1"/>
    <property type="match status" value="1"/>
</dbReference>
<evidence type="ECO:0000256" key="4">
    <source>
        <dbReference type="ARBA" id="ARBA00022679"/>
    </source>
</evidence>
<dbReference type="Pfam" id="PF02196">
    <property type="entry name" value="RBD"/>
    <property type="match status" value="1"/>
</dbReference>
<feature type="region of interest" description="Disordered" evidence="11">
    <location>
        <begin position="1217"/>
        <end position="1295"/>
    </location>
</feature>
<dbReference type="SUPFAM" id="SSF56112">
    <property type="entry name" value="Protein kinase-like (PK-like)"/>
    <property type="match status" value="1"/>
</dbReference>
<evidence type="ECO:0000256" key="1">
    <source>
        <dbReference type="ARBA" id="ARBA00010507"/>
    </source>
</evidence>
<feature type="binding site" evidence="10">
    <location>
        <position position="964"/>
    </location>
    <ligand>
        <name>ATP</name>
        <dbReference type="ChEBI" id="CHEBI:30616"/>
    </ligand>
</feature>
<sequence length="1307" mass="146835">MTVDSAVTIIPVLQQKCDTLKSKIADFTLVNQALQLKTYQLLNFINRHEDFSGLITKEYDEVSNDINIVQSAIDRYTCELEDWKSKLDQYMMMVTTVVLNNSTNSTTNGSNVSNLNNNNNGDDSINLTFGSTKLPIVASSQSPSLPSVFLSSTNSPVQLDNSSLGTLQSVNNKFSEFKSSHPTTTTTTKLRLRAHFPNSQFTLVEIKSGQQIKHALEKKLSHRGLHLEQLIVYRSRTGLPVSWEDDAEQIALIGEELIVDFARRNFKRLEHHFQRKTFFEKAYCNLCHKSIFHGAICKACGCAYHNRCLPRVDKNCLSNLDDDVFYVGDQLSSRNSLGTSNSSIHGSNWLVSSNATPGYTHFYHFNPEDLTTVRVLTNSTGGGFDSNNLLLNSQYLPTSFGSGGGHFPRQCLSLTCRERSSSTPNVSNNLIPPNQQKSLFTPSSLGKMKYLLHYILLFSDCCFHMLFRYYGIYMYGRLYPKHVHNVFSPVCKPNHSKSIKSLLSNLLVSCSFCTGTNTSSHESNYQYYHHCDRPSKSCFKNTMTDKQLETSNSLCPIIYVNGDNFESNNNNTNSDNIRCNGKYSDRKLSTLSAPTYPLKHCTLDNIRLVNTNSSLLFYHKTSTVTMTTVKPIDAKYMSTYNCNDKVCGELSMKSRSSTIFPRSISSCINERGHNSVAYKSHLHVPYNSYGKLLTIGCDTTIKLHVSSCSSNSSKSSSGIYENCQPIGLHSLPLPTKNTYKETFSTTSQLSTSCSLYEAFSENPLNIVLTDNTSLRSLSRKTHNLSSNKQEPTSQDYKILLLPKRFYSPNQNLCPDHISKLSLSPTTYFGIRRVRSFCASMDSSVGFTEPRYWFYLTQLCKANKIIQGSPLHIVYPVTNYNYTTGNGVPESPSIPNDGCFLSNLSIPYNQRSGNDPKQSIKVKNRRGSNDEWEINGQEITKGPRIGSGSFGTVFKGYWHGNVAIKELNVVDPTPQQLKAFKNEVSVLRKTRHENILLFMGCVSKPCIAIITQWCEGSSLYKHLHVLEHRFDVPELVDIAKQTSQGMDYLHAKNIIHRDLKSSNIFLHDRTVKIGDFGLATVKSRWWNTGCQQPTGSIFWMAPEVIRMEGETPYTNLSDVYAYGVVIYELITGQLPYSHYNNRDQILFLVGRGLLKPDLTVCRADIPHQLQRLSLDCCSFQRENRPPFSQIYPCLDSLYRSLPKLHKCSSEPNINGIVSRGNVTIGSSNNERLDKQSTNTTISNDHLSSPPPPLHLSDNNNNNNTEEHVDRTPPSSSIIHDTSSNTSSPPSPSSIVNERTILIVDNKIV</sequence>
<dbReference type="SMART" id="SM00109">
    <property type="entry name" value="C1"/>
    <property type="match status" value="1"/>
</dbReference>
<dbReference type="InterPro" id="IPR002219">
    <property type="entry name" value="PKC_DAG/PE"/>
</dbReference>
<dbReference type="GO" id="GO:0005739">
    <property type="term" value="C:mitochondrion"/>
    <property type="evidence" value="ECO:0007669"/>
    <property type="project" value="TreeGrafter"/>
</dbReference>
<keyword evidence="4" id="KW-0808">Transferase</keyword>
<dbReference type="InterPro" id="IPR008271">
    <property type="entry name" value="Ser/Thr_kinase_AS"/>
</dbReference>
<dbReference type="PROSITE" id="PS00479">
    <property type="entry name" value="ZF_DAG_PE_1"/>
    <property type="match status" value="1"/>
</dbReference>
<dbReference type="InterPro" id="IPR011009">
    <property type="entry name" value="Kinase-like_dom_sf"/>
</dbReference>
<dbReference type="SMART" id="SM00220">
    <property type="entry name" value="S_TKc"/>
    <property type="match status" value="1"/>
</dbReference>
<dbReference type="GO" id="GO:0004709">
    <property type="term" value="F:MAP kinase kinase kinase activity"/>
    <property type="evidence" value="ECO:0007669"/>
    <property type="project" value="TreeGrafter"/>
</dbReference>
<proteinExistence type="inferred from homology"/>
<evidence type="ECO:0000256" key="3">
    <source>
        <dbReference type="ARBA" id="ARBA00022527"/>
    </source>
</evidence>
<protein>
    <recommendedName>
        <fullName evidence="2">non-specific serine/threonine protein kinase</fullName>
        <ecNumber evidence="2">2.7.11.1</ecNumber>
    </recommendedName>
</protein>
<keyword evidence="3" id="KW-0723">Serine/threonine-protein kinase</keyword>
<feature type="domain" description="Phorbol-ester/DAG-type" evidence="13">
    <location>
        <begin position="270"/>
        <end position="316"/>
    </location>
</feature>
<gene>
    <name evidence="15" type="ORF">MS3_01526</name>
</gene>
<dbReference type="GO" id="GO:0046872">
    <property type="term" value="F:metal ion binding"/>
    <property type="evidence" value="ECO:0007669"/>
    <property type="project" value="UniProtKB-KW"/>
</dbReference>
<dbReference type="EC" id="2.7.11.1" evidence="2"/>
<dbReference type="Pfam" id="PF00130">
    <property type="entry name" value="C1_1"/>
    <property type="match status" value="1"/>
</dbReference>
<evidence type="ECO:0000256" key="2">
    <source>
        <dbReference type="ARBA" id="ARBA00012513"/>
    </source>
</evidence>
<evidence type="ECO:0000256" key="11">
    <source>
        <dbReference type="SAM" id="MobiDB-lite"/>
    </source>
</evidence>
<feature type="domain" description="Protein kinase" evidence="12">
    <location>
        <begin position="938"/>
        <end position="1193"/>
    </location>
</feature>
<dbReference type="PROSITE" id="PS50081">
    <property type="entry name" value="ZF_DAG_PE_2"/>
    <property type="match status" value="1"/>
</dbReference>
<feature type="compositionally biased region" description="Low complexity" evidence="11">
    <location>
        <begin position="1253"/>
        <end position="1262"/>
    </location>
</feature>
<dbReference type="SMART" id="SM00455">
    <property type="entry name" value="RBD"/>
    <property type="match status" value="1"/>
</dbReference>
<dbReference type="Gene3D" id="3.30.60.20">
    <property type="match status" value="1"/>
</dbReference>
<evidence type="ECO:0000313" key="15">
    <source>
        <dbReference type="EMBL" id="KGB33370.1"/>
    </source>
</evidence>
<dbReference type="STRING" id="6185.A0A094ZFX2"/>
<dbReference type="InterPro" id="IPR000719">
    <property type="entry name" value="Prot_kinase_dom"/>
</dbReference>
<evidence type="ECO:0000256" key="10">
    <source>
        <dbReference type="PROSITE-ProRule" id="PRU10141"/>
    </source>
</evidence>
<organism evidence="15">
    <name type="scientific">Schistosoma haematobium</name>
    <name type="common">Blood fluke</name>
    <dbReference type="NCBI Taxonomy" id="6185"/>
    <lineage>
        <taxon>Eukaryota</taxon>
        <taxon>Metazoa</taxon>
        <taxon>Spiralia</taxon>
        <taxon>Lophotrochozoa</taxon>
        <taxon>Platyhelminthes</taxon>
        <taxon>Trematoda</taxon>
        <taxon>Digenea</taxon>
        <taxon>Strigeidida</taxon>
        <taxon>Schistosomatoidea</taxon>
        <taxon>Schistosomatidae</taxon>
        <taxon>Schistosoma</taxon>
    </lineage>
</organism>
<evidence type="ECO:0000256" key="6">
    <source>
        <dbReference type="ARBA" id="ARBA00022741"/>
    </source>
</evidence>
<dbReference type="PROSITE" id="PS00107">
    <property type="entry name" value="PROTEIN_KINASE_ATP"/>
    <property type="match status" value="1"/>
</dbReference>
<dbReference type="InterPro" id="IPR017441">
    <property type="entry name" value="Protein_kinase_ATP_BS"/>
</dbReference>
<dbReference type="PROSITE" id="PS50898">
    <property type="entry name" value="RBD"/>
    <property type="match status" value="1"/>
</dbReference>
<dbReference type="InterPro" id="IPR046349">
    <property type="entry name" value="C1-like_sf"/>
</dbReference>
<dbReference type="PANTHER" id="PTHR44329">
    <property type="entry name" value="SERINE/THREONINE-PROTEIN KINASE TNNI3K-RELATED"/>
    <property type="match status" value="1"/>
</dbReference>
<feature type="domain" description="RBD" evidence="14">
    <location>
        <begin position="190"/>
        <end position="262"/>
    </location>
</feature>
<reference evidence="15" key="1">
    <citation type="journal article" date="2012" name="Nat. Genet.">
        <title>Whole-genome sequence of Schistosoma haematobium.</title>
        <authorList>
            <person name="Young N.D."/>
            <person name="Jex A.R."/>
            <person name="Li B."/>
            <person name="Liu S."/>
            <person name="Yang L."/>
            <person name="Xiong Z."/>
            <person name="Li Y."/>
            <person name="Cantacessi C."/>
            <person name="Hall R.S."/>
            <person name="Xu X."/>
            <person name="Chen F."/>
            <person name="Wu X."/>
            <person name="Zerlotini A."/>
            <person name="Oliveira G."/>
            <person name="Hofmann A."/>
            <person name="Zhang G."/>
            <person name="Fang X."/>
            <person name="Kang Y."/>
            <person name="Campbell B.E."/>
            <person name="Loukas A."/>
            <person name="Ranganathan S."/>
            <person name="Rollinson D."/>
            <person name="Rinaldi G."/>
            <person name="Brindley P.J."/>
            <person name="Yang H."/>
            <person name="Wang J."/>
            <person name="Wang J."/>
            <person name="Gasser R.B."/>
        </authorList>
    </citation>
    <scope>NUCLEOTIDE SEQUENCE [LARGE SCALE GENOMIC DNA]</scope>
</reference>
<dbReference type="FunFam" id="3.30.200.20:FF:000024">
    <property type="entry name" value="B-Raf proto-oncogene serine/threonine-protein kinase"/>
    <property type="match status" value="1"/>
</dbReference>
<dbReference type="InterPro" id="IPR001245">
    <property type="entry name" value="Ser-Thr/Tyr_kinase_cat_dom"/>
</dbReference>
<dbReference type="InterPro" id="IPR051681">
    <property type="entry name" value="Ser/Thr_Kinases-Pseudokinases"/>
</dbReference>
<dbReference type="Gene3D" id="3.10.20.90">
    <property type="entry name" value="Phosphatidylinositol 3-kinase Catalytic Subunit, Chain A, domain 1"/>
    <property type="match status" value="1"/>
</dbReference>
<accession>A0A094ZFX2</accession>
<dbReference type="CDD" id="cd20811">
    <property type="entry name" value="C1_Raf"/>
    <property type="match status" value="1"/>
</dbReference>
<comment type="similarity">
    <text evidence="1">Belongs to the protein kinase superfamily. TKL Ser/Thr protein kinase family. RAF subfamily.</text>
</comment>
<feature type="compositionally biased region" description="Polar residues" evidence="11">
    <location>
        <begin position="1219"/>
        <end position="1240"/>
    </location>
</feature>
<dbReference type="PROSITE" id="PS00108">
    <property type="entry name" value="PROTEIN_KINASE_ST"/>
    <property type="match status" value="1"/>
</dbReference>
<keyword evidence="9 10" id="KW-0067">ATP-binding</keyword>